<feature type="transmembrane region" description="Helical" evidence="7">
    <location>
        <begin position="242"/>
        <end position="263"/>
    </location>
</feature>
<reference evidence="9" key="2">
    <citation type="submission" date="2021-01" db="EMBL/GenBank/DDBJ databases">
        <authorList>
            <person name="Schikora-Tamarit M.A."/>
        </authorList>
    </citation>
    <scope>NUCLEOTIDE SEQUENCE</scope>
    <source>
        <strain evidence="9">CBS2887</strain>
    </source>
</reference>
<comment type="similarity">
    <text evidence="2">Belongs to the major facilitator superfamily.</text>
</comment>
<proteinExistence type="inferred from homology"/>
<dbReference type="Gene3D" id="1.20.1250.20">
    <property type="entry name" value="MFS general substrate transporter like domains"/>
    <property type="match status" value="1"/>
</dbReference>
<keyword evidence="10" id="KW-1185">Reference proteome</keyword>
<dbReference type="InterPro" id="IPR011701">
    <property type="entry name" value="MFS"/>
</dbReference>
<feature type="transmembrane region" description="Helical" evidence="7">
    <location>
        <begin position="178"/>
        <end position="196"/>
    </location>
</feature>
<keyword evidence="5 7" id="KW-0472">Membrane</keyword>
<feature type="transmembrane region" description="Helical" evidence="7">
    <location>
        <begin position="300"/>
        <end position="326"/>
    </location>
</feature>
<evidence type="ECO:0000256" key="4">
    <source>
        <dbReference type="ARBA" id="ARBA00022989"/>
    </source>
</evidence>
<evidence type="ECO:0000313" key="9">
    <source>
        <dbReference type="EMBL" id="KAH3688103.1"/>
    </source>
</evidence>
<evidence type="ECO:0000256" key="2">
    <source>
        <dbReference type="ARBA" id="ARBA00008335"/>
    </source>
</evidence>
<comment type="subcellular location">
    <subcellularLocation>
        <location evidence="1">Membrane</location>
        <topology evidence="1">Multi-pass membrane protein</topology>
    </subcellularLocation>
</comment>
<evidence type="ECO:0000256" key="3">
    <source>
        <dbReference type="ARBA" id="ARBA00022692"/>
    </source>
</evidence>
<feature type="transmembrane region" description="Helical" evidence="7">
    <location>
        <begin position="377"/>
        <end position="401"/>
    </location>
</feature>
<sequence length="552" mass="60417">MTNSVLPLDHDRTQLTQSQDETSPLLNCSIKPTSCLKGNTKYSLSLILPALWIGSFLSALDGTIVATTLTAISEDFHEESLKSWIATSYLLTNCSFQPLYGKISDIIGRKYPLLFSQACFGIGLLLSFLTPKGWFWGFVVSRGISGIGGGGLSALSSIIVSDIVSLEERGLFQGYANLNYAVGQLIGAPLGAWVIKYFGWRWLFFCQIPFVSLAMWLTYNNVNIDLPGASETDKVKRLKERVDFKGSFCIVVCITAFLLTLSLTNISTGLSTVLKVIVVVSFYCFVYVEKYVADEQILPLHLLQGTVGVCGGLSFVSSFILFSLLYQAPSYVQIVQDQSIQTSANYLIASVVSASIGSLLSGVILKRCKGDIRTTGLWITFFSMVLITAACLCMCLIVSFVKVYDETESYSYPLIFGSAMLGLGSGLSLVAVLVVIVAIVGKEGQATATGMNYLFRSTAQVLGAGVSLSLFSTNLNKTLWDVLKDQENGRFIYEKLLEDAALLKDYIKDQDLVLKVVDCYRTAFGFSLYPCYFLAVVGFVLSLWLSLKGIRN</sequence>
<dbReference type="GO" id="GO:0015174">
    <property type="term" value="F:basic amino acid transmembrane transporter activity"/>
    <property type="evidence" value="ECO:0007669"/>
    <property type="project" value="TreeGrafter"/>
</dbReference>
<feature type="transmembrane region" description="Helical" evidence="7">
    <location>
        <begin position="269"/>
        <end position="288"/>
    </location>
</feature>
<evidence type="ECO:0000313" key="10">
    <source>
        <dbReference type="Proteomes" id="UP000774326"/>
    </source>
</evidence>
<gene>
    <name evidence="9" type="ORF">WICPIJ_000874</name>
</gene>
<feature type="transmembrane region" description="Helical" evidence="7">
    <location>
        <begin position="453"/>
        <end position="471"/>
    </location>
</feature>
<evidence type="ECO:0000256" key="5">
    <source>
        <dbReference type="ARBA" id="ARBA00023136"/>
    </source>
</evidence>
<dbReference type="Pfam" id="PF07690">
    <property type="entry name" value="MFS_1"/>
    <property type="match status" value="1"/>
</dbReference>
<dbReference type="PANTHER" id="PTHR23501">
    <property type="entry name" value="MAJOR FACILITATOR SUPERFAMILY"/>
    <property type="match status" value="1"/>
</dbReference>
<dbReference type="AlphaFoldDB" id="A0A9P8QBW8"/>
<feature type="transmembrane region" description="Helical" evidence="7">
    <location>
        <begin position="346"/>
        <end position="365"/>
    </location>
</feature>
<dbReference type="SUPFAM" id="SSF103473">
    <property type="entry name" value="MFS general substrate transporter"/>
    <property type="match status" value="1"/>
</dbReference>
<evidence type="ECO:0000256" key="6">
    <source>
        <dbReference type="SAM" id="MobiDB-lite"/>
    </source>
</evidence>
<reference evidence="9" key="1">
    <citation type="journal article" date="2021" name="Open Biol.">
        <title>Shared evolutionary footprints suggest mitochondrial oxidative damage underlies multiple complex I losses in fungi.</title>
        <authorList>
            <person name="Schikora-Tamarit M.A."/>
            <person name="Marcet-Houben M."/>
            <person name="Nosek J."/>
            <person name="Gabaldon T."/>
        </authorList>
    </citation>
    <scope>NUCLEOTIDE SEQUENCE</scope>
    <source>
        <strain evidence="9">CBS2887</strain>
    </source>
</reference>
<feature type="transmembrane region" description="Helical" evidence="7">
    <location>
        <begin position="413"/>
        <end position="441"/>
    </location>
</feature>
<evidence type="ECO:0000259" key="8">
    <source>
        <dbReference type="PROSITE" id="PS50850"/>
    </source>
</evidence>
<feature type="domain" description="Major facilitator superfamily (MFS) profile" evidence="8">
    <location>
        <begin position="47"/>
        <end position="550"/>
    </location>
</feature>
<keyword evidence="3 7" id="KW-0812">Transmembrane</keyword>
<dbReference type="Proteomes" id="UP000774326">
    <property type="component" value="Unassembled WGS sequence"/>
</dbReference>
<dbReference type="InterPro" id="IPR020846">
    <property type="entry name" value="MFS_dom"/>
</dbReference>
<dbReference type="EMBL" id="JAEUBG010000519">
    <property type="protein sequence ID" value="KAH3688103.1"/>
    <property type="molecule type" value="Genomic_DNA"/>
</dbReference>
<feature type="transmembrane region" description="Helical" evidence="7">
    <location>
        <begin position="46"/>
        <end position="72"/>
    </location>
</feature>
<protein>
    <recommendedName>
        <fullName evidence="8">Major facilitator superfamily (MFS) profile domain-containing protein</fullName>
    </recommendedName>
</protein>
<evidence type="ECO:0000256" key="1">
    <source>
        <dbReference type="ARBA" id="ARBA00004141"/>
    </source>
</evidence>
<feature type="transmembrane region" description="Helical" evidence="7">
    <location>
        <begin position="143"/>
        <end position="166"/>
    </location>
</feature>
<feature type="region of interest" description="Disordered" evidence="6">
    <location>
        <begin position="1"/>
        <end position="20"/>
    </location>
</feature>
<feature type="transmembrane region" description="Helical" evidence="7">
    <location>
        <begin position="113"/>
        <end position="131"/>
    </location>
</feature>
<organism evidence="9 10">
    <name type="scientific">Wickerhamomyces pijperi</name>
    <name type="common">Yeast</name>
    <name type="synonym">Pichia pijperi</name>
    <dbReference type="NCBI Taxonomy" id="599730"/>
    <lineage>
        <taxon>Eukaryota</taxon>
        <taxon>Fungi</taxon>
        <taxon>Dikarya</taxon>
        <taxon>Ascomycota</taxon>
        <taxon>Saccharomycotina</taxon>
        <taxon>Saccharomycetes</taxon>
        <taxon>Phaffomycetales</taxon>
        <taxon>Wickerhamomycetaceae</taxon>
        <taxon>Wickerhamomyces</taxon>
    </lineage>
</organism>
<name>A0A9P8QBW8_WICPI</name>
<dbReference type="PROSITE" id="PS50850">
    <property type="entry name" value="MFS"/>
    <property type="match status" value="1"/>
</dbReference>
<dbReference type="OrthoDB" id="10021397at2759"/>
<keyword evidence="4 7" id="KW-1133">Transmembrane helix</keyword>
<dbReference type="PANTHER" id="PTHR23501:SF47">
    <property type="entry name" value="VACUOLAR BASIC AMINO ACID TRANSPORTER 1"/>
    <property type="match status" value="1"/>
</dbReference>
<dbReference type="InterPro" id="IPR036259">
    <property type="entry name" value="MFS_trans_sf"/>
</dbReference>
<feature type="transmembrane region" description="Helical" evidence="7">
    <location>
        <begin position="526"/>
        <end position="547"/>
    </location>
</feature>
<dbReference type="GO" id="GO:0000329">
    <property type="term" value="C:fungal-type vacuole membrane"/>
    <property type="evidence" value="ECO:0007669"/>
    <property type="project" value="TreeGrafter"/>
</dbReference>
<evidence type="ECO:0000256" key="7">
    <source>
        <dbReference type="SAM" id="Phobius"/>
    </source>
</evidence>
<accession>A0A9P8QBW8</accession>
<comment type="caution">
    <text evidence="9">The sequence shown here is derived from an EMBL/GenBank/DDBJ whole genome shotgun (WGS) entry which is preliminary data.</text>
</comment>